<gene>
    <name evidence="4" type="ORF">N7505_010558</name>
</gene>
<organism evidence="4 5">
    <name type="scientific">Penicillium chrysogenum</name>
    <name type="common">Penicillium notatum</name>
    <dbReference type="NCBI Taxonomy" id="5076"/>
    <lineage>
        <taxon>Eukaryota</taxon>
        <taxon>Fungi</taxon>
        <taxon>Dikarya</taxon>
        <taxon>Ascomycota</taxon>
        <taxon>Pezizomycotina</taxon>
        <taxon>Eurotiomycetes</taxon>
        <taxon>Eurotiomycetidae</taxon>
        <taxon>Eurotiales</taxon>
        <taxon>Aspergillaceae</taxon>
        <taxon>Penicillium</taxon>
        <taxon>Penicillium chrysogenum species complex</taxon>
    </lineage>
</organism>
<dbReference type="InterPro" id="IPR052761">
    <property type="entry name" value="Fungal_Detox/Toxin_TFs"/>
</dbReference>
<feature type="domain" description="Xylanolytic transcriptional activator regulatory" evidence="3">
    <location>
        <begin position="242"/>
        <end position="333"/>
    </location>
</feature>
<evidence type="ECO:0000313" key="4">
    <source>
        <dbReference type="EMBL" id="KAJ5255407.1"/>
    </source>
</evidence>
<evidence type="ECO:0000256" key="1">
    <source>
        <dbReference type="ARBA" id="ARBA00023242"/>
    </source>
</evidence>
<name>A0ABQ8W3Z5_PENCH</name>
<feature type="region of interest" description="Disordered" evidence="2">
    <location>
        <begin position="1"/>
        <end position="33"/>
    </location>
</feature>
<comment type="caution">
    <text evidence="4">The sequence shown here is derived from an EMBL/GenBank/DDBJ whole genome shotgun (WGS) entry which is preliminary data.</text>
</comment>
<evidence type="ECO:0000313" key="5">
    <source>
        <dbReference type="Proteomes" id="UP001220256"/>
    </source>
</evidence>
<feature type="region of interest" description="Disordered" evidence="2">
    <location>
        <begin position="537"/>
        <end position="572"/>
    </location>
</feature>
<dbReference type="CDD" id="cd12148">
    <property type="entry name" value="fungal_TF_MHR"/>
    <property type="match status" value="2"/>
</dbReference>
<evidence type="ECO:0000256" key="2">
    <source>
        <dbReference type="SAM" id="MobiDB-lite"/>
    </source>
</evidence>
<keyword evidence="1" id="KW-0539">Nucleus</keyword>
<feature type="compositionally biased region" description="Basic and acidic residues" evidence="2">
    <location>
        <begin position="17"/>
        <end position="27"/>
    </location>
</feature>
<feature type="domain" description="Xylanolytic transcriptional activator regulatory" evidence="3">
    <location>
        <begin position="748"/>
        <end position="820"/>
    </location>
</feature>
<keyword evidence="5" id="KW-1185">Reference proteome</keyword>
<feature type="compositionally biased region" description="Basic and acidic residues" evidence="2">
    <location>
        <begin position="1126"/>
        <end position="1148"/>
    </location>
</feature>
<dbReference type="InterPro" id="IPR007219">
    <property type="entry name" value="XnlR_reg_dom"/>
</dbReference>
<dbReference type="EMBL" id="JAPVEB010000010">
    <property type="protein sequence ID" value="KAJ5255407.1"/>
    <property type="molecule type" value="Genomic_DNA"/>
</dbReference>
<proteinExistence type="predicted"/>
<dbReference type="Proteomes" id="UP001220256">
    <property type="component" value="Unassembled WGS sequence"/>
</dbReference>
<dbReference type="PANTHER" id="PTHR47425">
    <property type="entry name" value="FARB-RELATED"/>
    <property type="match status" value="1"/>
</dbReference>
<protein>
    <submittedName>
        <fullName evidence="4">Short-chain dehydrogenase/reductase SDR</fullName>
    </submittedName>
</protein>
<reference evidence="4 5" key="1">
    <citation type="journal article" date="2023" name="IMA Fungus">
        <title>Comparative genomic study of the Penicillium genus elucidates a diverse pangenome and 15 lateral gene transfer events.</title>
        <authorList>
            <person name="Petersen C."/>
            <person name="Sorensen T."/>
            <person name="Nielsen M.R."/>
            <person name="Sondergaard T.E."/>
            <person name="Sorensen J.L."/>
            <person name="Fitzpatrick D.A."/>
            <person name="Frisvad J.C."/>
            <person name="Nielsen K.L."/>
        </authorList>
    </citation>
    <scope>NUCLEOTIDE SEQUENCE [LARGE SCALE GENOMIC DNA]</scope>
    <source>
        <strain evidence="4 5">IBT 3361</strain>
    </source>
</reference>
<dbReference type="Pfam" id="PF04082">
    <property type="entry name" value="Fungal_trans"/>
    <property type="match status" value="2"/>
</dbReference>
<sequence length="1196" mass="134858">MKLATDPSSGVYATALDECRQQRKKQPESVPMDLPSSLSLLEAFSNAEDVDRLDRGGDDPDLFGQFIASGIKPISGQPHMTLTHNVPQTYPLDSYLTTINELLSPRTPDLILGEHNPPFELQRTFEARLPNLSEESKGYLQLKGALRIVSIDLRNELLAAYIKYVHPLLPVIDLQWFLLNVMVEDESRFPSPLLHQAVMLAGSAFIEQETAVKAGFSSRKALRRTLFGRAKLLYEFETEPNAYTQIQALLLMMQWHGSGSGHKDPTYWFDLAYSTAQRVDLLGSLETGSFSHKHRMWWCLYVRDRILSLGFRRPLRIPNSDVTMSLLDSTRYYSSELYHELVLVMLGEASAMLSWENQERMMLLFIQEIKLAHCVGVIINLLYQDAWSPSPSGECEYSMLLKAWIQDLPAPAHYFPPSLLRDCHAESPEIVLLVHQAFLYLLHLTAMSILYQAASRKGDGIQTTLISEMRGLTLQVNEILNELHDCRMLHFLPGSTITILIIILEASLPDLKVPDSIVRMQAMSNLIHKAIAPATHKNSNLTHDTEGSEISYAPETSTSYPERSPKEPQSGANASAIDFARRVFNEEEAGRTLTGASIPGDTGDPTLDNSLWHLTEVELPPEAVMLALIDVYFDRMQWFILLFHEPSFRQTARRIISQTSWRRQDLSPTMAVLAVAMIGLNSALPDQRWPGHELLREHSVDGKKLIHGMINEIRRNLLDISIDCRIEAVQVCFLVASYYVYHSSPSIAWTVSGMAVRSAYALRLYTKSARCESPVVDEIRSRCWNHAIVGDTFASIIYGRPSSIDTGLVALHSLRDMDDLAIDPLLLKNEWISGDGMPTTTAEFFAMKYEIYNIIRHILSRFRRLQLRKETIEEDILAIAEAAQDSEEQLVSWRKRVPRLFDFEFWSRDNRLEQFQQQIEGLPQRTKYQAETIILQAATLQLTYDGALIQAHRPLLEQKITGSCSPLVVDAIHESLRVATTAALRISRIPVLRFKHHFAESFASLQQFTAGVILCILPTSQPFTTAAHEAKAGIMRIIHASTALGPHNRIAKQTAQLLTELLRVTIEREMSSALRGGLETNLPKDIERGAISSVQAARIDHTGRYSPSSQDVRDHPPMSTIHAPSRLREPSHIPQATHDHGRTNDRPDQAPVESSEYPSANIFEQLDDTFGAFGELMFNLIPDDQSSAWNWGRTVP</sequence>
<accession>A0ABQ8W3Z5</accession>
<feature type="region of interest" description="Disordered" evidence="2">
    <location>
        <begin position="1097"/>
        <end position="1155"/>
    </location>
</feature>
<dbReference type="SMART" id="SM00906">
    <property type="entry name" value="Fungal_trans"/>
    <property type="match status" value="2"/>
</dbReference>
<evidence type="ECO:0000259" key="3">
    <source>
        <dbReference type="SMART" id="SM00906"/>
    </source>
</evidence>
<dbReference type="PANTHER" id="PTHR47425:SF3">
    <property type="entry name" value="ZN(II)2CYS6 TRANSCRIPTION FACTOR (EUROFUNG)"/>
    <property type="match status" value="1"/>
</dbReference>